<dbReference type="InterPro" id="IPR006108">
    <property type="entry name" value="3HC_DH_C"/>
</dbReference>
<evidence type="ECO:0000256" key="8">
    <source>
        <dbReference type="ARBA" id="ARBA00023098"/>
    </source>
</evidence>
<dbReference type="Pfam" id="PF02737">
    <property type="entry name" value="3HCDH_N"/>
    <property type="match status" value="1"/>
</dbReference>
<dbReference type="SUPFAM" id="SSF52096">
    <property type="entry name" value="ClpP/crotonase"/>
    <property type="match status" value="1"/>
</dbReference>
<evidence type="ECO:0000256" key="13">
    <source>
        <dbReference type="RuleBase" id="RU003707"/>
    </source>
</evidence>
<keyword evidence="7" id="KW-0520">NAD</keyword>
<comment type="similarity">
    <text evidence="13">Belongs to the enoyl-CoA hydratase/isomerase family.</text>
</comment>
<dbReference type="GO" id="GO:0016853">
    <property type="term" value="F:isomerase activity"/>
    <property type="evidence" value="ECO:0007669"/>
    <property type="project" value="UniProtKB-KW"/>
</dbReference>
<dbReference type="CDD" id="cd06558">
    <property type="entry name" value="crotonase-like"/>
    <property type="match status" value="1"/>
</dbReference>
<dbReference type="InterPro" id="IPR006176">
    <property type="entry name" value="3-OHacyl-CoA_DH_NAD-bd"/>
</dbReference>
<keyword evidence="11" id="KW-0456">Lyase</keyword>
<keyword evidence="6" id="KW-0560">Oxidoreductase</keyword>
<evidence type="ECO:0000256" key="6">
    <source>
        <dbReference type="ARBA" id="ARBA00023002"/>
    </source>
</evidence>
<feature type="domain" description="3-hydroxyacyl-CoA dehydrogenase C-terminal" evidence="14">
    <location>
        <begin position="304"/>
        <end position="382"/>
    </location>
</feature>
<dbReference type="SUPFAM" id="SSF48179">
    <property type="entry name" value="6-phosphogluconate dehydrogenase C-terminal domain-like"/>
    <property type="match status" value="2"/>
</dbReference>
<dbReference type="InterPro" id="IPR018376">
    <property type="entry name" value="Enoyl-CoA_hyd/isom_CS"/>
</dbReference>
<evidence type="ECO:0000259" key="14">
    <source>
        <dbReference type="Pfam" id="PF00725"/>
    </source>
</evidence>
<dbReference type="GO" id="GO:0004300">
    <property type="term" value="F:enoyl-CoA hydratase activity"/>
    <property type="evidence" value="ECO:0007669"/>
    <property type="project" value="UniProtKB-ARBA"/>
</dbReference>
<proteinExistence type="inferred from homology"/>
<evidence type="ECO:0000256" key="11">
    <source>
        <dbReference type="ARBA" id="ARBA00023239"/>
    </source>
</evidence>
<dbReference type="InterPro" id="IPR013328">
    <property type="entry name" value="6PGD_dom2"/>
</dbReference>
<dbReference type="PANTHER" id="PTHR23309:SF49">
    <property type="entry name" value="PEROXISOMAL BIFUNCTIONAL ENZYME"/>
    <property type="match status" value="1"/>
</dbReference>
<comment type="subcellular location">
    <subcellularLocation>
        <location evidence="1">Peroxisome</location>
    </subcellularLocation>
</comment>
<organism evidence="16 17">
    <name type="scientific">Ferroplasma acidiphilum</name>
    <dbReference type="NCBI Taxonomy" id="74969"/>
    <lineage>
        <taxon>Archaea</taxon>
        <taxon>Methanobacteriati</taxon>
        <taxon>Thermoplasmatota</taxon>
        <taxon>Thermoplasmata</taxon>
        <taxon>Thermoplasmatales</taxon>
        <taxon>Ferroplasmaceae</taxon>
        <taxon>Ferroplasma</taxon>
    </lineage>
</organism>
<keyword evidence="10" id="KW-0413">Isomerase</keyword>
<feature type="domain" description="3-hydroxyacyl-CoA dehydrogenase NAD binding" evidence="15">
    <location>
        <begin position="6"/>
        <end position="184"/>
    </location>
</feature>
<dbReference type="Pfam" id="PF00725">
    <property type="entry name" value="3HCDH"/>
    <property type="match status" value="2"/>
</dbReference>
<dbReference type="GO" id="GO:0070403">
    <property type="term" value="F:NAD+ binding"/>
    <property type="evidence" value="ECO:0007669"/>
    <property type="project" value="InterPro"/>
</dbReference>
<sequence>MSMIKQVAVIGAGVMGHSIAEVFALNGYKVNLEDFYPEVIEKAKVGINGSLDKLIASGKINDAAKKAALDNIKFFNNIGEAVKNVDLSIEVVPEIYNIKVKVLKEIAENTDKIIASNTSNIRITEMGEEIKNPERLVGMHFFNPPILMKLVEVIKGDKTSMEYVEEIYELAGKIGKKPIKVLKDEAGFVVNRISAPEMLLLCNAYGNKIDRPEAIDKYFKSQGLPMGPYQLFDYVGLDTVVDSLQYYGKELSPDYGKCHAFDSFIEAKHLGLKTGSGIYKWENGKAIIPDANESEKISLMDMFALEINEATKLIEDGVAVPDDIEIGVKYGLNRPFGPITVANGLSNDEVLETLNNLYKQYKIEVFKPSKTIESHKMKESFNKKPVEVKKEEKSGILDYSKDGKVGVITIKNGKNNLMSFELLKALDKQLDAIEEANDVNVVVIKGNERAFSAGADLSQFISNPYMFMKISNTGESIFDRITRMNKIFIAQLRGYVLGGGFELSLACDIRTSLPDSVIGFPETSLGLIPGYGGSQRLPNLIGISRAMDMILTCERISGEKAYEYGIITRLFKEELEENTMKLAKDLSEKISPASVYVAKRLIYNTATINLDEEALSMGMLYAGNDMKEGVKAFLEKRKPDYKGN</sequence>
<dbReference type="Pfam" id="PF00378">
    <property type="entry name" value="ECH_1"/>
    <property type="match status" value="1"/>
</dbReference>
<comment type="caution">
    <text evidence="16">The sequence shown here is derived from an EMBL/GenBank/DDBJ whole genome shotgun (WGS) entry which is preliminary data.</text>
</comment>
<evidence type="ECO:0000313" key="16">
    <source>
        <dbReference type="EMBL" id="NOL59321.1"/>
    </source>
</evidence>
<comment type="subunit">
    <text evidence="4">Monomer.</text>
</comment>
<evidence type="ECO:0000259" key="15">
    <source>
        <dbReference type="Pfam" id="PF02737"/>
    </source>
</evidence>
<dbReference type="PANTHER" id="PTHR23309">
    <property type="entry name" value="3-HYDROXYACYL-COA DEHYROGENASE"/>
    <property type="match status" value="1"/>
</dbReference>
<dbReference type="Gene3D" id="3.90.226.10">
    <property type="entry name" value="2-enoyl-CoA Hydratase, Chain A, domain 1"/>
    <property type="match status" value="1"/>
</dbReference>
<evidence type="ECO:0000256" key="3">
    <source>
        <dbReference type="ARBA" id="ARBA00008750"/>
    </source>
</evidence>
<feature type="domain" description="3-hydroxyacyl-CoA dehydrogenase C-terminal" evidence="14">
    <location>
        <begin position="187"/>
        <end position="281"/>
    </location>
</feature>
<evidence type="ECO:0000256" key="1">
    <source>
        <dbReference type="ARBA" id="ARBA00004275"/>
    </source>
</evidence>
<dbReference type="SUPFAM" id="SSF51735">
    <property type="entry name" value="NAD(P)-binding Rossmann-fold domains"/>
    <property type="match status" value="1"/>
</dbReference>
<comment type="pathway">
    <text evidence="2">Lipid metabolism; fatty acid beta-oxidation.</text>
</comment>
<protein>
    <submittedName>
        <fullName evidence="16">3-hydroxyacyl-CoA dehydrogenase</fullName>
    </submittedName>
</protein>
<dbReference type="Gene3D" id="1.10.1040.10">
    <property type="entry name" value="N-(1-d-carboxylethyl)-l-norvaline Dehydrogenase, domain 2"/>
    <property type="match status" value="2"/>
</dbReference>
<evidence type="ECO:0000313" key="17">
    <source>
        <dbReference type="Proteomes" id="UP000546917"/>
    </source>
</evidence>
<evidence type="ECO:0000256" key="5">
    <source>
        <dbReference type="ARBA" id="ARBA00022832"/>
    </source>
</evidence>
<reference evidence="16 17" key="1">
    <citation type="submission" date="2020-05" db="EMBL/GenBank/DDBJ databases">
        <authorList>
            <person name="Zhang R."/>
        </authorList>
    </citation>
    <scope>NUCLEOTIDE SEQUENCE [LARGE SCALE GENOMIC DNA]</scope>
    <source>
        <strain evidence="16 17">DSM 28986</strain>
    </source>
</reference>
<dbReference type="UniPathway" id="UPA00659"/>
<keyword evidence="9" id="KW-0576">Peroxisome</keyword>
<dbReference type="AlphaFoldDB" id="A0A7K4FKI3"/>
<name>A0A7K4FKI3_9ARCH</name>
<dbReference type="GO" id="GO:0003857">
    <property type="term" value="F:(3S)-3-hydroxyacyl-CoA dehydrogenase (NAD+) activity"/>
    <property type="evidence" value="ECO:0007669"/>
    <property type="project" value="TreeGrafter"/>
</dbReference>
<keyword evidence="5" id="KW-0276">Fatty acid metabolism</keyword>
<dbReference type="Gene3D" id="3.40.50.720">
    <property type="entry name" value="NAD(P)-binding Rossmann-like Domain"/>
    <property type="match status" value="1"/>
</dbReference>
<evidence type="ECO:0000256" key="4">
    <source>
        <dbReference type="ARBA" id="ARBA00011245"/>
    </source>
</evidence>
<comment type="similarity">
    <text evidence="3">In the N-terminal section; belongs to the enoyl-CoA hydratase/isomerase family.</text>
</comment>
<dbReference type="InterPro" id="IPR029045">
    <property type="entry name" value="ClpP/crotonase-like_dom_sf"/>
</dbReference>
<dbReference type="Proteomes" id="UP000546917">
    <property type="component" value="Unassembled WGS sequence"/>
</dbReference>
<accession>A0A7K4FKI3</accession>
<dbReference type="GO" id="GO:0006635">
    <property type="term" value="P:fatty acid beta-oxidation"/>
    <property type="evidence" value="ECO:0007669"/>
    <property type="project" value="UniProtKB-UniPathway"/>
</dbReference>
<dbReference type="InterPro" id="IPR001753">
    <property type="entry name" value="Enoyl-CoA_hydra/iso"/>
</dbReference>
<evidence type="ECO:0000256" key="9">
    <source>
        <dbReference type="ARBA" id="ARBA00023140"/>
    </source>
</evidence>
<keyword evidence="12" id="KW-0511">Multifunctional enzyme</keyword>
<evidence type="ECO:0000256" key="10">
    <source>
        <dbReference type="ARBA" id="ARBA00023235"/>
    </source>
</evidence>
<evidence type="ECO:0000256" key="12">
    <source>
        <dbReference type="ARBA" id="ARBA00023268"/>
    </source>
</evidence>
<dbReference type="EMBL" id="JABGBP010000014">
    <property type="protein sequence ID" value="NOL59321.1"/>
    <property type="molecule type" value="Genomic_DNA"/>
</dbReference>
<dbReference type="PROSITE" id="PS00166">
    <property type="entry name" value="ENOYL_COA_HYDRATASE"/>
    <property type="match status" value="1"/>
</dbReference>
<dbReference type="InterPro" id="IPR036291">
    <property type="entry name" value="NAD(P)-bd_dom_sf"/>
</dbReference>
<evidence type="ECO:0000256" key="7">
    <source>
        <dbReference type="ARBA" id="ARBA00023027"/>
    </source>
</evidence>
<gene>
    <name evidence="16" type="ORF">HLB00_00510</name>
</gene>
<evidence type="ECO:0000256" key="2">
    <source>
        <dbReference type="ARBA" id="ARBA00005005"/>
    </source>
</evidence>
<dbReference type="InterPro" id="IPR008927">
    <property type="entry name" value="6-PGluconate_DH-like_C_sf"/>
</dbReference>
<keyword evidence="8" id="KW-0443">Lipid metabolism</keyword>